<dbReference type="Pfam" id="PF02785">
    <property type="entry name" value="Biotin_carb_C"/>
    <property type="match status" value="1"/>
</dbReference>
<evidence type="ECO:0000256" key="9">
    <source>
        <dbReference type="ARBA" id="ARBA00022842"/>
    </source>
</evidence>
<evidence type="ECO:0000256" key="3">
    <source>
        <dbReference type="ARBA" id="ARBA00011750"/>
    </source>
</evidence>
<dbReference type="PROSITE" id="PS50975">
    <property type="entry name" value="ATP_GRASP"/>
    <property type="match status" value="1"/>
</dbReference>
<dbReference type="GO" id="GO:0006633">
    <property type="term" value="P:fatty acid biosynthetic process"/>
    <property type="evidence" value="ECO:0007669"/>
    <property type="project" value="UniProtKB-KW"/>
</dbReference>
<keyword evidence="13" id="KW-0443">Lipid metabolism</keyword>
<sequence>MFKKILIANRGEIAVRVIRACHELGIQAVAVYSEADRDSMHVRLADESVCIGPAISSESYLNVPRIISAAQVMGADAIHPGYGFLSENAHFAEVCESCQITFIGPTSDQIRSMGDKSNARDTMKAAGVPVVPGSDGIVATPEEGLKWAEKIGYPVIVKALAGGGGKGMRVATSPEELEKQFTAASQEALAGFGNGDMYMERYLAAPRHIEVQLMGDSTGNVIHLGERDCSIQRRHQKLIEEAPSPVITPELRQQIGEAACAGAAAIGYCGAGTMEFLYEDGEFFFMEMNTRLQVEHPVTELVTGVDLVVEQIRVAAGEPLSIHQRDIELIGHSIECRINAEDPDLNFRPSPGTIDFLHFPGGPGVRVDSHLYQGYRIPPNYDSMIAKIIVHAPTRADAI</sequence>
<evidence type="ECO:0000259" key="14">
    <source>
        <dbReference type="PROSITE" id="PS50975"/>
    </source>
</evidence>
<keyword evidence="13" id="KW-0275">Fatty acid biosynthesis</keyword>
<organism evidence="16 17">
    <name type="scientific">Eiseniibacteriota bacterium</name>
    <dbReference type="NCBI Taxonomy" id="2212470"/>
    <lineage>
        <taxon>Bacteria</taxon>
        <taxon>Candidatus Eiseniibacteriota</taxon>
    </lineage>
</organism>
<comment type="subunit">
    <text evidence="3 13">Acetyl-CoA carboxylase is a heterohexamer of biotin carboxyl carrier protein, biotin carboxylase and the two subunits of carboxyl transferase in a 2:2 complex.</text>
</comment>
<evidence type="ECO:0000313" key="17">
    <source>
        <dbReference type="Proteomes" id="UP000547674"/>
    </source>
</evidence>
<evidence type="ECO:0000259" key="15">
    <source>
        <dbReference type="PROSITE" id="PS50979"/>
    </source>
</evidence>
<protein>
    <recommendedName>
        <fullName evidence="4 13">Biotin carboxylase</fullName>
        <ecNumber evidence="4 13">6.3.4.14</ecNumber>
    </recommendedName>
    <alternativeName>
        <fullName evidence="13">Acetyl-coenzyme A carboxylase biotin carboxylase subunit A</fullName>
    </alternativeName>
</protein>
<dbReference type="PROSITE" id="PS50979">
    <property type="entry name" value="BC"/>
    <property type="match status" value="1"/>
</dbReference>
<dbReference type="InterPro" id="IPR051602">
    <property type="entry name" value="ACC_Biotin_Carboxylase"/>
</dbReference>
<comment type="catalytic activity">
    <reaction evidence="11 13">
        <text>N(6)-biotinyl-L-lysyl-[protein] + hydrogencarbonate + ATP = N(6)-carboxybiotinyl-L-lysyl-[protein] + ADP + phosphate + H(+)</text>
        <dbReference type="Rhea" id="RHEA:13501"/>
        <dbReference type="Rhea" id="RHEA-COMP:10505"/>
        <dbReference type="Rhea" id="RHEA-COMP:10506"/>
        <dbReference type="ChEBI" id="CHEBI:15378"/>
        <dbReference type="ChEBI" id="CHEBI:17544"/>
        <dbReference type="ChEBI" id="CHEBI:30616"/>
        <dbReference type="ChEBI" id="CHEBI:43474"/>
        <dbReference type="ChEBI" id="CHEBI:83144"/>
        <dbReference type="ChEBI" id="CHEBI:83145"/>
        <dbReference type="ChEBI" id="CHEBI:456216"/>
        <dbReference type="EC" id="6.3.4.14"/>
    </reaction>
</comment>
<dbReference type="InterPro" id="IPR011054">
    <property type="entry name" value="Rudment_hybrid_motif"/>
</dbReference>
<evidence type="ECO:0000256" key="2">
    <source>
        <dbReference type="ARBA" id="ARBA00004956"/>
    </source>
</evidence>
<dbReference type="InterPro" id="IPR005479">
    <property type="entry name" value="CPAse_ATP-bd"/>
</dbReference>
<evidence type="ECO:0000256" key="12">
    <source>
        <dbReference type="PROSITE-ProRule" id="PRU00409"/>
    </source>
</evidence>
<evidence type="ECO:0000256" key="1">
    <source>
        <dbReference type="ARBA" id="ARBA00003761"/>
    </source>
</evidence>
<evidence type="ECO:0000256" key="5">
    <source>
        <dbReference type="ARBA" id="ARBA00022598"/>
    </source>
</evidence>
<comment type="function">
    <text evidence="1 13">This protein is a component of the acetyl coenzyme A carboxylase complex; first, biotin carboxylase catalyzes the carboxylation of the carrier protein and then the transcarboxylase transfers the carboxyl group to form malonyl-CoA.</text>
</comment>
<evidence type="ECO:0000256" key="10">
    <source>
        <dbReference type="ARBA" id="ARBA00023267"/>
    </source>
</evidence>
<dbReference type="InterPro" id="IPR011761">
    <property type="entry name" value="ATP-grasp"/>
</dbReference>
<dbReference type="NCBIfam" id="TIGR00514">
    <property type="entry name" value="accC"/>
    <property type="match status" value="1"/>
</dbReference>
<name>A0A7Y2EAI0_UNCEI</name>
<evidence type="ECO:0000256" key="7">
    <source>
        <dbReference type="ARBA" id="ARBA00022741"/>
    </source>
</evidence>
<dbReference type="GO" id="GO:0046872">
    <property type="term" value="F:metal ion binding"/>
    <property type="evidence" value="ECO:0007669"/>
    <property type="project" value="UniProtKB-KW"/>
</dbReference>
<evidence type="ECO:0000256" key="4">
    <source>
        <dbReference type="ARBA" id="ARBA00013263"/>
    </source>
</evidence>
<gene>
    <name evidence="16" type="primary">accC</name>
    <name evidence="16" type="ORF">HKN21_06085</name>
</gene>
<feature type="non-terminal residue" evidence="16">
    <location>
        <position position="399"/>
    </location>
</feature>
<evidence type="ECO:0000256" key="13">
    <source>
        <dbReference type="RuleBase" id="RU365063"/>
    </source>
</evidence>
<dbReference type="Gene3D" id="3.30.470.20">
    <property type="entry name" value="ATP-grasp fold, B domain"/>
    <property type="match status" value="1"/>
</dbReference>
<dbReference type="InterPro" id="IPR004549">
    <property type="entry name" value="Acetyl_CoA_COase_biotin_COase"/>
</dbReference>
<feature type="domain" description="ATP-grasp" evidence="14">
    <location>
        <begin position="120"/>
        <end position="316"/>
    </location>
</feature>
<keyword evidence="13" id="KW-0276">Fatty acid metabolism</keyword>
<comment type="caution">
    <text evidence="16">The sequence shown here is derived from an EMBL/GenBank/DDBJ whole genome shotgun (WGS) entry which is preliminary data.</text>
</comment>
<dbReference type="InterPro" id="IPR016185">
    <property type="entry name" value="PreATP-grasp_dom_sf"/>
</dbReference>
<keyword evidence="6" id="KW-0479">Metal-binding</keyword>
<dbReference type="FunFam" id="3.30.1490.20:FF:000018">
    <property type="entry name" value="Biotin carboxylase"/>
    <property type="match status" value="1"/>
</dbReference>
<keyword evidence="9" id="KW-0460">Magnesium</keyword>
<dbReference type="GO" id="GO:0004075">
    <property type="term" value="F:biotin carboxylase activity"/>
    <property type="evidence" value="ECO:0007669"/>
    <property type="project" value="UniProtKB-EC"/>
</dbReference>
<dbReference type="AlphaFoldDB" id="A0A7Y2EAI0"/>
<reference evidence="16 17" key="1">
    <citation type="submission" date="2020-03" db="EMBL/GenBank/DDBJ databases">
        <title>Metabolic flexibility allows generalist bacteria to become dominant in a frequently disturbed ecosystem.</title>
        <authorList>
            <person name="Chen Y.-J."/>
            <person name="Leung P.M."/>
            <person name="Bay S.K."/>
            <person name="Hugenholtz P."/>
            <person name="Kessler A.J."/>
            <person name="Shelley G."/>
            <person name="Waite D.W."/>
            <person name="Cook P.L."/>
            <person name="Greening C."/>
        </authorList>
    </citation>
    <scope>NUCLEOTIDE SEQUENCE [LARGE SCALE GENOMIC DNA]</scope>
    <source>
        <strain evidence="16">SS_bin_28</strain>
    </source>
</reference>
<dbReference type="SUPFAM" id="SSF56059">
    <property type="entry name" value="Glutathione synthetase ATP-binding domain-like"/>
    <property type="match status" value="1"/>
</dbReference>
<evidence type="ECO:0000313" key="16">
    <source>
        <dbReference type="EMBL" id="NNF06309.1"/>
    </source>
</evidence>
<dbReference type="GO" id="GO:0005524">
    <property type="term" value="F:ATP binding"/>
    <property type="evidence" value="ECO:0007669"/>
    <property type="project" value="UniProtKB-UniRule"/>
</dbReference>
<dbReference type="PANTHER" id="PTHR48095:SF2">
    <property type="entry name" value="BIOTIN CARBOXYLASE, CHLOROPLASTIC"/>
    <property type="match status" value="1"/>
</dbReference>
<dbReference type="PANTHER" id="PTHR48095">
    <property type="entry name" value="PYRUVATE CARBOXYLASE SUBUNIT A"/>
    <property type="match status" value="1"/>
</dbReference>
<evidence type="ECO:0000256" key="6">
    <source>
        <dbReference type="ARBA" id="ARBA00022723"/>
    </source>
</evidence>
<keyword evidence="8 12" id="KW-0067">ATP-binding</keyword>
<dbReference type="FunFam" id="3.40.50.20:FF:000010">
    <property type="entry name" value="Propionyl-CoA carboxylase subunit alpha"/>
    <property type="match status" value="1"/>
</dbReference>
<comment type="pathway">
    <text evidence="2 13">Lipid metabolism; malonyl-CoA biosynthesis; malonyl-CoA from acetyl-CoA: step 1/1.</text>
</comment>
<dbReference type="GO" id="GO:2001295">
    <property type="term" value="P:malonyl-CoA biosynthetic process"/>
    <property type="evidence" value="ECO:0007669"/>
    <property type="project" value="UniProtKB-UniPathway"/>
</dbReference>
<keyword evidence="5 13" id="KW-0436">Ligase</keyword>
<dbReference type="EMBL" id="JABDJR010000227">
    <property type="protein sequence ID" value="NNF06309.1"/>
    <property type="molecule type" value="Genomic_DNA"/>
</dbReference>
<dbReference type="SUPFAM" id="SSF51246">
    <property type="entry name" value="Rudiment single hybrid motif"/>
    <property type="match status" value="1"/>
</dbReference>
<dbReference type="InterPro" id="IPR005481">
    <property type="entry name" value="BC-like_N"/>
</dbReference>
<dbReference type="SMART" id="SM00878">
    <property type="entry name" value="Biotin_carb_C"/>
    <property type="match status" value="1"/>
</dbReference>
<dbReference type="InterPro" id="IPR005482">
    <property type="entry name" value="Biotin_COase_C"/>
</dbReference>
<dbReference type="Pfam" id="PF00289">
    <property type="entry name" value="Biotin_carb_N"/>
    <property type="match status" value="1"/>
</dbReference>
<keyword evidence="13" id="KW-0444">Lipid biosynthesis</keyword>
<proteinExistence type="predicted"/>
<dbReference type="Proteomes" id="UP000547674">
    <property type="component" value="Unassembled WGS sequence"/>
</dbReference>
<keyword evidence="7 12" id="KW-0547">Nucleotide-binding</keyword>
<evidence type="ECO:0000256" key="8">
    <source>
        <dbReference type="ARBA" id="ARBA00022840"/>
    </source>
</evidence>
<dbReference type="SUPFAM" id="SSF52440">
    <property type="entry name" value="PreATP-grasp domain"/>
    <property type="match status" value="1"/>
</dbReference>
<dbReference type="PROSITE" id="PS00867">
    <property type="entry name" value="CPSASE_2"/>
    <property type="match status" value="1"/>
</dbReference>
<dbReference type="EC" id="6.3.4.14" evidence="4 13"/>
<evidence type="ECO:0000256" key="11">
    <source>
        <dbReference type="ARBA" id="ARBA00048600"/>
    </source>
</evidence>
<accession>A0A7Y2EAI0</accession>
<dbReference type="InterPro" id="IPR011764">
    <property type="entry name" value="Biotin_carboxylation_dom"/>
</dbReference>
<dbReference type="UniPathway" id="UPA00655">
    <property type="reaction ID" value="UER00711"/>
</dbReference>
<feature type="domain" description="Biotin carboxylation" evidence="15">
    <location>
        <begin position="1"/>
        <end position="399"/>
    </location>
</feature>
<keyword evidence="10 13" id="KW-0092">Biotin</keyword>
<dbReference type="Pfam" id="PF02786">
    <property type="entry name" value="CPSase_L_D2"/>
    <property type="match status" value="1"/>
</dbReference>
<dbReference type="NCBIfam" id="NF006367">
    <property type="entry name" value="PRK08591.1"/>
    <property type="match status" value="1"/>
</dbReference>